<organism evidence="1 2">
    <name type="scientific">Spartinivicinus marinus</name>
    <dbReference type="NCBI Taxonomy" id="2994442"/>
    <lineage>
        <taxon>Bacteria</taxon>
        <taxon>Pseudomonadati</taxon>
        <taxon>Pseudomonadota</taxon>
        <taxon>Gammaproteobacteria</taxon>
        <taxon>Oceanospirillales</taxon>
        <taxon>Zooshikellaceae</taxon>
        <taxon>Spartinivicinus</taxon>
    </lineage>
</organism>
<keyword evidence="2" id="KW-1185">Reference proteome</keyword>
<name>A0A853IR76_9GAMM</name>
<sequence length="58" mass="6575">MSAKKEDIERPQRVANPAITLFGMTTPGTFYQCLTPQLVRDGFLGRFLIMESDLPMQL</sequence>
<evidence type="ECO:0000313" key="1">
    <source>
        <dbReference type="EMBL" id="NYZ70456.1"/>
    </source>
</evidence>
<comment type="caution">
    <text evidence="1">The sequence shown here is derived from an EMBL/GenBank/DDBJ whole genome shotgun (WGS) entry which is preliminary data.</text>
</comment>
<protein>
    <submittedName>
        <fullName evidence="1">Uncharacterized protein</fullName>
    </submittedName>
</protein>
<evidence type="ECO:0000313" key="2">
    <source>
        <dbReference type="Proteomes" id="UP000569732"/>
    </source>
</evidence>
<gene>
    <name evidence="1" type="ORF">H0A36_31070</name>
</gene>
<dbReference type="Proteomes" id="UP000569732">
    <property type="component" value="Unassembled WGS sequence"/>
</dbReference>
<accession>A0A853IR76</accession>
<feature type="non-terminal residue" evidence="1">
    <location>
        <position position="58"/>
    </location>
</feature>
<dbReference type="EMBL" id="JACCKB010000523">
    <property type="protein sequence ID" value="NYZ70456.1"/>
    <property type="molecule type" value="Genomic_DNA"/>
</dbReference>
<reference evidence="1 2" key="1">
    <citation type="submission" date="2020-07" db="EMBL/GenBank/DDBJ databases">
        <title>Endozoicomonas sp. nov., isolated from sediment.</title>
        <authorList>
            <person name="Gu T."/>
        </authorList>
    </citation>
    <scope>NUCLEOTIDE SEQUENCE [LARGE SCALE GENOMIC DNA]</scope>
    <source>
        <strain evidence="1 2">SM1973</strain>
    </source>
</reference>
<proteinExistence type="predicted"/>
<dbReference type="AlphaFoldDB" id="A0A853IR76"/>